<feature type="region of interest" description="Disordered" evidence="1">
    <location>
        <begin position="1"/>
        <end position="35"/>
    </location>
</feature>
<reference evidence="2 3" key="1">
    <citation type="submission" date="2023-08" db="EMBL/GenBank/DDBJ databases">
        <title>Black Yeasts Isolated from many extreme environments.</title>
        <authorList>
            <person name="Coleine C."/>
            <person name="Stajich J.E."/>
            <person name="Selbmann L."/>
        </authorList>
    </citation>
    <scope>NUCLEOTIDE SEQUENCE [LARGE SCALE GENOMIC DNA]</scope>
    <source>
        <strain evidence="2 3">CCFEE 5792</strain>
    </source>
</reference>
<evidence type="ECO:0000313" key="3">
    <source>
        <dbReference type="Proteomes" id="UP001358417"/>
    </source>
</evidence>
<evidence type="ECO:0000313" key="2">
    <source>
        <dbReference type="EMBL" id="KAK5048953.1"/>
    </source>
</evidence>
<name>A0AAV9N3P0_9EURO</name>
<dbReference type="EMBL" id="JAVRRD010000020">
    <property type="protein sequence ID" value="KAK5048953.1"/>
    <property type="molecule type" value="Genomic_DNA"/>
</dbReference>
<accession>A0AAV9N3P0</accession>
<proteinExistence type="predicted"/>
<sequence>MAGGKSRRHHHQLPLAVEDEESQTDTDTETNNGFYVSGPEAAAIMAEYMIDQQEHPDSEDEHIVPTDSYDINNVDLIEPRFSVGQMVCIRQEGPDSSTLGKKNKDDGSYWSESTYHILAARRRCGFPSQDEKSWTEEEWEEEQMTASREAIPDDSFDHDCVGADGNEPCDGCDLREKYEWCYKLWYNSGQFPLFPGTLSPWFAAGWLAFNAEEDYHPPDLEADGGNCMEGESIGDIDGN</sequence>
<feature type="compositionally biased region" description="Basic residues" evidence="1">
    <location>
        <begin position="1"/>
        <end position="12"/>
    </location>
</feature>
<dbReference type="AlphaFoldDB" id="A0AAV9N3P0"/>
<organism evidence="2 3">
    <name type="scientific">Exophiala bonariae</name>
    <dbReference type="NCBI Taxonomy" id="1690606"/>
    <lineage>
        <taxon>Eukaryota</taxon>
        <taxon>Fungi</taxon>
        <taxon>Dikarya</taxon>
        <taxon>Ascomycota</taxon>
        <taxon>Pezizomycotina</taxon>
        <taxon>Eurotiomycetes</taxon>
        <taxon>Chaetothyriomycetidae</taxon>
        <taxon>Chaetothyriales</taxon>
        <taxon>Herpotrichiellaceae</taxon>
        <taxon>Exophiala</taxon>
    </lineage>
</organism>
<evidence type="ECO:0000256" key="1">
    <source>
        <dbReference type="SAM" id="MobiDB-lite"/>
    </source>
</evidence>
<comment type="caution">
    <text evidence="2">The sequence shown here is derived from an EMBL/GenBank/DDBJ whole genome shotgun (WGS) entry which is preliminary data.</text>
</comment>
<dbReference type="Proteomes" id="UP001358417">
    <property type="component" value="Unassembled WGS sequence"/>
</dbReference>
<feature type="compositionally biased region" description="Acidic residues" evidence="1">
    <location>
        <begin position="17"/>
        <end position="28"/>
    </location>
</feature>
<protein>
    <submittedName>
        <fullName evidence="2">Uncharacterized protein</fullName>
    </submittedName>
</protein>
<gene>
    <name evidence="2" type="ORF">LTR84_005374</name>
</gene>
<keyword evidence="3" id="KW-1185">Reference proteome</keyword>
<dbReference type="GeneID" id="89973551"/>
<dbReference type="RefSeq" id="XP_064704158.1">
    <property type="nucleotide sequence ID" value="XM_064848944.1"/>
</dbReference>